<dbReference type="Proteomes" id="UP001165121">
    <property type="component" value="Unassembled WGS sequence"/>
</dbReference>
<proteinExistence type="predicted"/>
<keyword evidence="3" id="KW-1185">Reference proteome</keyword>
<sequence>MYKAQYRIFIATLNWISPLRFKDFRVPGSRAAPITQPPVPRSSLYSPIRPVPNRRDTLNDTAQARPDDTQPKTKTRAGPDNATQDRAGPDNATQDRVGPDNAMQTPRTRSLDNRAPPRARQENIRIKNKTIPVSKTIYSRFNSAATSISVSSSAVITTSATISAVVSLAVAGSAGTSTSVPSSVGAVSSTSTRPKVSTSGPVLVSPSSRPRRKSAALAANWSSFYLTELNVSDRVALGLGSSAESPSDSTSRGAGSSVKPLELLSGSSDTESDSVAASSAKLESSRGQTGDQAKTALHPKARAPSSATPALGGDDSSDDSDDNSLRNLASRIQTGRVATHGKAQSYLALGRCPPASSPSSDSAKARYAQWSGSVPRKRKEKKERRKHKYRLKRKHKSKDKHKCRKSELEDSAGSAGDGDRPRKSKRLASSDPAGDSCPSKKNRRDNLPPSFSRLSDQPAGTSLAVPSSSPLTTASVDVTPHPAFTRLQLCRWPPGYFADL</sequence>
<feature type="region of interest" description="Disordered" evidence="1">
    <location>
        <begin position="241"/>
        <end position="477"/>
    </location>
</feature>
<reference evidence="2" key="1">
    <citation type="submission" date="2023-04" db="EMBL/GenBank/DDBJ databases">
        <title>Phytophthora fragariaefolia NBRC 109709.</title>
        <authorList>
            <person name="Ichikawa N."/>
            <person name="Sato H."/>
            <person name="Tonouchi N."/>
        </authorList>
    </citation>
    <scope>NUCLEOTIDE SEQUENCE</scope>
    <source>
        <strain evidence="2">NBRC 109709</strain>
    </source>
</reference>
<gene>
    <name evidence="2" type="ORF">Pfra01_002488200</name>
</gene>
<feature type="compositionally biased region" description="Polar residues" evidence="1">
    <location>
        <begin position="265"/>
        <end position="292"/>
    </location>
</feature>
<accession>A0A9W6YAF2</accession>
<feature type="region of interest" description="Disordered" evidence="1">
    <location>
        <begin position="31"/>
        <end position="126"/>
    </location>
</feature>
<evidence type="ECO:0000313" key="3">
    <source>
        <dbReference type="Proteomes" id="UP001165121"/>
    </source>
</evidence>
<feature type="compositionally biased region" description="Low complexity" evidence="1">
    <location>
        <begin position="353"/>
        <end position="362"/>
    </location>
</feature>
<evidence type="ECO:0000313" key="2">
    <source>
        <dbReference type="EMBL" id="GMF58011.1"/>
    </source>
</evidence>
<evidence type="ECO:0000256" key="1">
    <source>
        <dbReference type="SAM" id="MobiDB-lite"/>
    </source>
</evidence>
<feature type="compositionally biased region" description="Polar residues" evidence="1">
    <location>
        <begin position="452"/>
        <end position="476"/>
    </location>
</feature>
<dbReference type="AlphaFoldDB" id="A0A9W6YAF2"/>
<feature type="compositionally biased region" description="Basic residues" evidence="1">
    <location>
        <begin position="375"/>
        <end position="404"/>
    </location>
</feature>
<feature type="compositionally biased region" description="Polar residues" evidence="1">
    <location>
        <begin position="181"/>
        <end position="200"/>
    </location>
</feature>
<protein>
    <submittedName>
        <fullName evidence="2">Unnamed protein product</fullName>
    </submittedName>
</protein>
<comment type="caution">
    <text evidence="2">The sequence shown here is derived from an EMBL/GenBank/DDBJ whole genome shotgun (WGS) entry which is preliminary data.</text>
</comment>
<organism evidence="2 3">
    <name type="scientific">Phytophthora fragariaefolia</name>
    <dbReference type="NCBI Taxonomy" id="1490495"/>
    <lineage>
        <taxon>Eukaryota</taxon>
        <taxon>Sar</taxon>
        <taxon>Stramenopiles</taxon>
        <taxon>Oomycota</taxon>
        <taxon>Peronosporomycetes</taxon>
        <taxon>Peronosporales</taxon>
        <taxon>Peronosporaceae</taxon>
        <taxon>Phytophthora</taxon>
    </lineage>
</organism>
<feature type="region of interest" description="Disordered" evidence="1">
    <location>
        <begin position="174"/>
        <end position="211"/>
    </location>
</feature>
<feature type="compositionally biased region" description="Polar residues" evidence="1">
    <location>
        <begin position="242"/>
        <end position="254"/>
    </location>
</feature>
<name>A0A9W6YAF2_9STRA</name>
<dbReference type="EMBL" id="BSXT01004481">
    <property type="protein sequence ID" value="GMF58011.1"/>
    <property type="molecule type" value="Genomic_DNA"/>
</dbReference>